<protein>
    <recommendedName>
        <fullName evidence="3">DUF559 domain-containing protein</fullName>
    </recommendedName>
</protein>
<dbReference type="KEGG" id="dtm:BJL86_2291"/>
<dbReference type="EMBL" id="CP015961">
    <property type="protein sequence ID" value="ANI93055.1"/>
    <property type="molecule type" value="Genomic_DNA"/>
</dbReference>
<evidence type="ECO:0000313" key="2">
    <source>
        <dbReference type="Proteomes" id="UP000186104"/>
    </source>
</evidence>
<evidence type="ECO:0008006" key="3">
    <source>
        <dbReference type="Google" id="ProtNLM"/>
    </source>
</evidence>
<dbReference type="STRING" id="499555.BJL86_2291"/>
<evidence type="ECO:0000313" key="1">
    <source>
        <dbReference type="EMBL" id="ANI93055.1"/>
    </source>
</evidence>
<sequence length="317" mass="35593">MSMAKILKLEDTNVCLVTRSELLDKGYTRGKIANLLRKGELVRICNGVYLDPPVEVNYRESTHLLGCAGFMLSARRDWALSHWSAALMHGLPGWKLPLATTAVTMDSPTPRSMKGPTSYQRMTRLPADDVTIIAGFKVTGIERTLLDVGTTCGFAAAVVAIESALYKQLVRKHVLVEYFGSKRNLNNLPAGLKALAFASALSESVLESRSRLFFDHFGIAQPEQQVLIHTRSGRKYRVDFLWRALKLIGEADGKAKIVGAGTTREQEKRLREHWRREEDLRAEGYTVVRWTWDDLANPHELRTRLESAFAQARRVAA</sequence>
<dbReference type="AlphaFoldDB" id="A0A173LL82"/>
<gene>
    <name evidence="1" type="ORF">BJL86_2291</name>
</gene>
<organism evidence="1 2">
    <name type="scientific">Dietzia timorensis</name>
    <dbReference type="NCBI Taxonomy" id="499555"/>
    <lineage>
        <taxon>Bacteria</taxon>
        <taxon>Bacillati</taxon>
        <taxon>Actinomycetota</taxon>
        <taxon>Actinomycetes</taxon>
        <taxon>Mycobacteriales</taxon>
        <taxon>Dietziaceae</taxon>
        <taxon>Dietzia</taxon>
    </lineage>
</organism>
<proteinExistence type="predicted"/>
<keyword evidence="2" id="KW-1185">Reference proteome</keyword>
<accession>A0A173LL82</accession>
<dbReference type="Gene3D" id="3.40.960.10">
    <property type="entry name" value="VSR Endonuclease"/>
    <property type="match status" value="1"/>
</dbReference>
<reference evidence="1 2" key="1">
    <citation type="submission" date="2016-06" db="EMBL/GenBank/DDBJ databases">
        <title>Complete genome sequence of a saline-alkali tolerant type strain Dietzia timorensis ID05-A0528T.</title>
        <authorList>
            <person name="Wu X."/>
        </authorList>
    </citation>
    <scope>NUCLEOTIDE SEQUENCE [LARGE SCALE GENOMIC DNA]</scope>
    <source>
        <strain evidence="1 2">ID05-A0528</strain>
    </source>
</reference>
<dbReference type="Proteomes" id="UP000186104">
    <property type="component" value="Chromosome"/>
</dbReference>
<name>A0A173LL82_9ACTN</name>